<dbReference type="EMBL" id="JNVN01002456">
    <property type="protein sequence ID" value="KHJ31939.1"/>
    <property type="molecule type" value="Genomic_DNA"/>
</dbReference>
<feature type="compositionally biased region" description="Basic residues" evidence="3">
    <location>
        <begin position="1"/>
        <end position="11"/>
    </location>
</feature>
<evidence type="ECO:0000256" key="1">
    <source>
        <dbReference type="ARBA" id="ARBA00022443"/>
    </source>
</evidence>
<feature type="compositionally biased region" description="Polar residues" evidence="3">
    <location>
        <begin position="55"/>
        <end position="64"/>
    </location>
</feature>
<dbReference type="AlphaFoldDB" id="A0A0B1P5K2"/>
<feature type="compositionally biased region" description="Low complexity" evidence="3">
    <location>
        <begin position="110"/>
        <end position="119"/>
    </location>
</feature>
<organism evidence="5 6">
    <name type="scientific">Uncinula necator</name>
    <name type="common">Grape powdery mildew</name>
    <dbReference type="NCBI Taxonomy" id="52586"/>
    <lineage>
        <taxon>Eukaryota</taxon>
        <taxon>Fungi</taxon>
        <taxon>Dikarya</taxon>
        <taxon>Ascomycota</taxon>
        <taxon>Pezizomycotina</taxon>
        <taxon>Leotiomycetes</taxon>
        <taxon>Erysiphales</taxon>
        <taxon>Erysiphaceae</taxon>
        <taxon>Erysiphe</taxon>
    </lineage>
</organism>
<dbReference type="InterPro" id="IPR036028">
    <property type="entry name" value="SH3-like_dom_sf"/>
</dbReference>
<sequence>MYQLYYKKKRQSEKACRIKDSEKRNFGTSGMNYKENPEIPRKNSSYSNPKVGLSITPSEKCASQDSHRANPFGKHAEVLADPVNSSRPNNIGKAVSEQSRLTHGSMKNLSSSSSPSAPAMQPNTNPSNTEFQNSFRPSSAVYRVQMDFTPSMNDELELRSGQLIRVLHEFDDGWAMCIRLDCSEQGVCPRTCLSTRPLKPRSPSASSSIRPGTQMMQGNQNSKEFAPLPMLPIAQLGSGQRSPPVSSPGNITVKSNDVAITSKNKGNETQSPTVCHEQQLPSVIPLKNAARYVSLTLPKFDGPVPHSIPELSGSPAPVDDYFSFSKPTVESVIKDVDNGQTPSPSSPSIGGGIGIPAEFLVQKPTPLKPVPGQAL</sequence>
<feature type="region of interest" description="Disordered" evidence="3">
    <location>
        <begin position="335"/>
        <end position="355"/>
    </location>
</feature>
<name>A0A0B1P5K2_UNCNE</name>
<evidence type="ECO:0000313" key="5">
    <source>
        <dbReference type="EMBL" id="KHJ31939.1"/>
    </source>
</evidence>
<keyword evidence="1 2" id="KW-0728">SH3 domain</keyword>
<dbReference type="InterPro" id="IPR001452">
    <property type="entry name" value="SH3_domain"/>
</dbReference>
<dbReference type="Proteomes" id="UP000030854">
    <property type="component" value="Unassembled WGS sequence"/>
</dbReference>
<evidence type="ECO:0000259" key="4">
    <source>
        <dbReference type="PROSITE" id="PS50002"/>
    </source>
</evidence>
<dbReference type="HOGENOM" id="CLU_738090_0_0_1"/>
<reference evidence="5 6" key="1">
    <citation type="journal article" date="2014" name="BMC Genomics">
        <title>Adaptive genomic structural variation in the grape powdery mildew pathogen, Erysiphe necator.</title>
        <authorList>
            <person name="Jones L."/>
            <person name="Riaz S."/>
            <person name="Morales-Cruz A."/>
            <person name="Amrine K.C."/>
            <person name="McGuire B."/>
            <person name="Gubler W.D."/>
            <person name="Walker M.A."/>
            <person name="Cantu D."/>
        </authorList>
    </citation>
    <scope>NUCLEOTIDE SEQUENCE [LARGE SCALE GENOMIC DNA]</scope>
    <source>
        <strain evidence="6">c</strain>
    </source>
</reference>
<feature type="compositionally biased region" description="Polar residues" evidence="3">
    <location>
        <begin position="121"/>
        <end position="133"/>
    </location>
</feature>
<comment type="caution">
    <text evidence="5">The sequence shown here is derived from an EMBL/GenBank/DDBJ whole genome shotgun (WGS) entry which is preliminary data.</text>
</comment>
<dbReference type="Pfam" id="PF14604">
    <property type="entry name" value="SH3_9"/>
    <property type="match status" value="1"/>
</dbReference>
<evidence type="ECO:0000256" key="3">
    <source>
        <dbReference type="SAM" id="MobiDB-lite"/>
    </source>
</evidence>
<feature type="compositionally biased region" description="Basic and acidic residues" evidence="3">
    <location>
        <begin position="12"/>
        <end position="25"/>
    </location>
</feature>
<evidence type="ECO:0000313" key="6">
    <source>
        <dbReference type="Proteomes" id="UP000030854"/>
    </source>
</evidence>
<gene>
    <name evidence="5" type="ORF">EV44_g4826</name>
</gene>
<feature type="compositionally biased region" description="Polar residues" evidence="3">
    <location>
        <begin position="96"/>
        <end position="109"/>
    </location>
</feature>
<evidence type="ECO:0000256" key="2">
    <source>
        <dbReference type="PROSITE-ProRule" id="PRU00192"/>
    </source>
</evidence>
<dbReference type="STRING" id="52586.A0A0B1P5K2"/>
<dbReference type="SUPFAM" id="SSF50044">
    <property type="entry name" value="SH3-domain"/>
    <property type="match status" value="1"/>
</dbReference>
<proteinExistence type="predicted"/>
<feature type="region of interest" description="Disordered" evidence="3">
    <location>
        <begin position="1"/>
        <end position="69"/>
    </location>
</feature>
<keyword evidence="6" id="KW-1185">Reference proteome</keyword>
<dbReference type="PROSITE" id="PS50002">
    <property type="entry name" value="SH3"/>
    <property type="match status" value="1"/>
</dbReference>
<feature type="domain" description="SH3" evidence="4">
    <location>
        <begin position="137"/>
        <end position="198"/>
    </location>
</feature>
<protein>
    <submittedName>
        <fullName evidence="5">Putative sh3 domain containing protein</fullName>
    </submittedName>
</protein>
<accession>A0A0B1P5K2</accession>
<feature type="region of interest" description="Disordered" evidence="3">
    <location>
        <begin position="81"/>
        <end position="133"/>
    </location>
</feature>
<dbReference type="Gene3D" id="2.30.30.40">
    <property type="entry name" value="SH3 Domains"/>
    <property type="match status" value="1"/>
</dbReference>